<proteinExistence type="predicted"/>
<feature type="compositionally biased region" description="Basic and acidic residues" evidence="1">
    <location>
        <begin position="88"/>
        <end position="98"/>
    </location>
</feature>
<dbReference type="RefSeq" id="XP_026192987.1">
    <property type="nucleotide sequence ID" value="XM_026337202.1"/>
</dbReference>
<evidence type="ECO:0000313" key="3">
    <source>
        <dbReference type="RefSeq" id="XP_026192987.1"/>
    </source>
</evidence>
<gene>
    <name evidence="3" type="primary">LOC113147261</name>
</gene>
<evidence type="ECO:0000313" key="2">
    <source>
        <dbReference type="Proteomes" id="UP000515125"/>
    </source>
</evidence>
<protein>
    <submittedName>
        <fullName evidence="3">Uncharacterized protein LOC113147261</fullName>
    </submittedName>
</protein>
<accession>A0A6P6S045</accession>
<feature type="compositionally biased region" description="Low complexity" evidence="1">
    <location>
        <begin position="76"/>
        <end position="87"/>
    </location>
</feature>
<feature type="region of interest" description="Disordered" evidence="1">
    <location>
        <begin position="71"/>
        <end position="113"/>
    </location>
</feature>
<keyword evidence="2" id="KW-1185">Reference proteome</keyword>
<reference evidence="3" key="1">
    <citation type="submission" date="2025-08" db="UniProtKB">
        <authorList>
            <consortium name="RefSeq"/>
        </authorList>
    </citation>
    <scope>IDENTIFICATION</scope>
</reference>
<organism evidence="2 3">
    <name type="scientific">Cyclospora cayetanensis</name>
    <dbReference type="NCBI Taxonomy" id="88456"/>
    <lineage>
        <taxon>Eukaryota</taxon>
        <taxon>Sar</taxon>
        <taxon>Alveolata</taxon>
        <taxon>Apicomplexa</taxon>
        <taxon>Conoidasida</taxon>
        <taxon>Coccidia</taxon>
        <taxon>Eucoccidiorida</taxon>
        <taxon>Eimeriorina</taxon>
        <taxon>Eimeriidae</taxon>
        <taxon>Cyclospora</taxon>
    </lineage>
</organism>
<dbReference type="AlphaFoldDB" id="A0A6P6S045"/>
<evidence type="ECO:0000256" key="1">
    <source>
        <dbReference type="SAM" id="MobiDB-lite"/>
    </source>
</evidence>
<sequence length="178" mass="17609">MKAADTAVSPAAAAAAVGLPEIGGKRGQLSSSSSVSPSAAAACRKGCFVSTRLSGVVYSHWCCCSSSGPSDELAGAASPPSASSASSEIKDDASDRRPPPSPWRAAAPSAKGKNASFPLGAPFRLPAAAAGEQAASGAGSAAGDCMQGMRGGPQPRAQEFPARPRTPETSHACSAEFF</sequence>
<feature type="region of interest" description="Disordered" evidence="1">
    <location>
        <begin position="128"/>
        <end position="178"/>
    </location>
</feature>
<name>A0A6P6S045_9EIME</name>
<dbReference type="Proteomes" id="UP000515125">
    <property type="component" value="Unplaced"/>
</dbReference>
<dbReference type="GeneID" id="113147261"/>
<feature type="compositionally biased region" description="Low complexity" evidence="1">
    <location>
        <begin position="128"/>
        <end position="143"/>
    </location>
</feature>